<name>A0A0G4P0Z4_PENC3</name>
<dbReference type="EMBL" id="HG793136">
    <property type="protein sequence ID" value="CRL19954.1"/>
    <property type="molecule type" value="Genomic_DNA"/>
</dbReference>
<feature type="region of interest" description="Disordered" evidence="1">
    <location>
        <begin position="1167"/>
        <end position="1188"/>
    </location>
</feature>
<feature type="compositionally biased region" description="Low complexity" evidence="1">
    <location>
        <begin position="1172"/>
        <end position="1181"/>
    </location>
</feature>
<keyword evidence="2" id="KW-0812">Transmembrane</keyword>
<dbReference type="STRING" id="1429867.A0A0G4P0Z4"/>
<feature type="transmembrane region" description="Helical" evidence="2">
    <location>
        <begin position="621"/>
        <end position="644"/>
    </location>
</feature>
<feature type="transmembrane region" description="Helical" evidence="2">
    <location>
        <begin position="150"/>
        <end position="173"/>
    </location>
</feature>
<organism evidence="3 4">
    <name type="scientific">Penicillium camemberti (strain FM 013)</name>
    <dbReference type="NCBI Taxonomy" id="1429867"/>
    <lineage>
        <taxon>Eukaryota</taxon>
        <taxon>Fungi</taxon>
        <taxon>Dikarya</taxon>
        <taxon>Ascomycota</taxon>
        <taxon>Pezizomycotina</taxon>
        <taxon>Eurotiomycetes</taxon>
        <taxon>Eurotiomycetidae</taxon>
        <taxon>Eurotiales</taxon>
        <taxon>Aspergillaceae</taxon>
        <taxon>Penicillium</taxon>
    </lineage>
</organism>
<dbReference type="Pfam" id="PF11915">
    <property type="entry name" value="DUF3433"/>
    <property type="match status" value="2"/>
</dbReference>
<gene>
    <name evidence="3" type="ORF">PCAMFM013_S003g000746</name>
</gene>
<keyword evidence="2" id="KW-1133">Transmembrane helix</keyword>
<evidence type="ECO:0000313" key="3">
    <source>
        <dbReference type="EMBL" id="CRL19954.1"/>
    </source>
</evidence>
<evidence type="ECO:0000256" key="2">
    <source>
        <dbReference type="SAM" id="Phobius"/>
    </source>
</evidence>
<dbReference type="PANTHER" id="PTHR37544:SF1">
    <property type="entry name" value="PHOSPHORIBOSYLAMINOIMIDAZOLE-SUCCINOCARBOXAMIDE SYNTHASE"/>
    <property type="match status" value="1"/>
</dbReference>
<feature type="transmembrane region" description="Helical" evidence="2">
    <location>
        <begin position="664"/>
        <end position="687"/>
    </location>
</feature>
<accession>A0A0G4P0Z4</accession>
<dbReference type="Proteomes" id="UP000053732">
    <property type="component" value="Unassembled WGS sequence"/>
</dbReference>
<feature type="transmembrane region" description="Helical" evidence="2">
    <location>
        <begin position="44"/>
        <end position="65"/>
    </location>
</feature>
<feature type="transmembrane region" description="Helical" evidence="2">
    <location>
        <begin position="501"/>
        <end position="527"/>
    </location>
</feature>
<dbReference type="PANTHER" id="PTHR37544">
    <property type="entry name" value="SPRAY-RELATED"/>
    <property type="match status" value="1"/>
</dbReference>
<reference evidence="3 4" key="1">
    <citation type="journal article" date="2014" name="Nat. Commun.">
        <title>Multiple recent horizontal transfers of a large genomic region in cheese making fungi.</title>
        <authorList>
            <person name="Cheeseman K."/>
            <person name="Ropars J."/>
            <person name="Renault P."/>
            <person name="Dupont J."/>
            <person name="Gouzy J."/>
            <person name="Branca A."/>
            <person name="Abraham A.L."/>
            <person name="Ceppi M."/>
            <person name="Conseiller E."/>
            <person name="Debuchy R."/>
            <person name="Malagnac F."/>
            <person name="Goarin A."/>
            <person name="Silar P."/>
            <person name="Lacoste S."/>
            <person name="Sallet E."/>
            <person name="Bensimon A."/>
            <person name="Giraud T."/>
            <person name="Brygoo Y."/>
        </authorList>
    </citation>
    <scope>NUCLEOTIDE SEQUENCE [LARGE SCALE GENOMIC DNA]</scope>
    <source>
        <strain evidence="4">FM 013</strain>
    </source>
</reference>
<dbReference type="InterPro" id="IPR021840">
    <property type="entry name" value="DUF3433"/>
</dbReference>
<evidence type="ECO:0000313" key="4">
    <source>
        <dbReference type="Proteomes" id="UP000053732"/>
    </source>
</evidence>
<dbReference type="AlphaFoldDB" id="A0A0G4P0Z4"/>
<sequence>MSTQNHPVSVREPVAYSPLRKGESTNEDQNRRTLWAPFFLRRPAIVALLICYLSCLGTLIALYIYTDRQNHTLGIKTDGDRYYYLWTYGPTAVFTILTAGWVQTEYRAAQLMPWVLMRRGPTPPSQSIFLDYLSKWNVISLYKSLRQRHFLVSLCVAGSLILNGITVFSTGLFELDPVHITLPANLTVLKSFSGANYDPLANDQKALSACLGFAKRNLTRPAGIHDPYVYTPFLPASEDRMNDTFPTGRIYEVDLDVIKPSFDCQNASVSWEPAPATNFETDSPVYKTPDGCRWQRNSEPFDVINDESENGDTYIGLNLQIWGCQGELMPGGRKAKKPNWDIDWRLWAAVAPLNDSAGVKYHHVTVCKPHYTVYRGPVRVWRQTGESSVSTEIKTETLNVTEHIKGVQATKIMFSAFESAEQGESWNFINPKEGAYVFAANDTSWNEFWTNMTVYTNALKDSFSCMMQQVIKNDLLQDTPYHVEGTMESTEDRLFVRQMSFWLISVLLGILVAIALTLLCFFVPVAVCPRDTGSIGGVATILAQSPDFMAVFENSQFESDIQMSESKPGRTQYTTLVDGKGTFTLLPQDQPLSQATEHRTIETSRGEDSSPTWWYPFSSSWFIRIAVVVIPLAVIIGLEVVYRISTSRHGITLVDGKSPYIHYIWVYVPALVMFTIRCLFTSVEFGVRILQPYSTLRKGCAPPEISILENQLRKIGIYAVFDTLRKKQWALTAATAALLLATVNPIIVSGLFTAKVSEPTSSMNLTQTTRWNLGNPSPDKPMSWLQAATFDTDRAAGLILSLNLSDPQWTYNDLVFPQFKLATADPPPTQGFINVRIPALRSRLTCAEDPAHGGCLSTEYTFMCELNSSCFASMAAPAAVSQEVPLGYFLEGGSVGQFYMMNRSSNCPTHSLLYGKINPGHSMPREYHYIYCNASLEEVDVDTKLQLPSLSIDTDTPPRVVESSARKPFDTDAWSFPSFSNMGEKFLIQGDKKFDDPFLEAITHGHDGVPMEELLNPKRLIERVMVIYNIIVVQLLNAKARDSFHDPFNKTDFVEPATMEAPTYVGEFHDGRKYLVQNKISTRVLEAVLGGMVVCALIALCMMQTKRVIPKSPTSIAAVASFLYGSRILSSVIPHGAETCSDEELKKRGVFEGHTFSMGWWEMDEHRESDSDTSSVSNGSETGEHEDQGQVFRGWTRFGIDADLGHRPLLRNPGEV</sequence>
<keyword evidence="4" id="KW-1185">Reference proteome</keyword>
<keyword evidence="2" id="KW-0472">Membrane</keyword>
<evidence type="ECO:0000256" key="1">
    <source>
        <dbReference type="SAM" id="MobiDB-lite"/>
    </source>
</evidence>
<feature type="transmembrane region" description="Helical" evidence="2">
    <location>
        <begin position="729"/>
        <end position="752"/>
    </location>
</feature>
<protein>
    <submittedName>
        <fullName evidence="3">Uncharacterized protein</fullName>
    </submittedName>
</protein>
<proteinExistence type="predicted"/>
<feature type="transmembrane region" description="Helical" evidence="2">
    <location>
        <begin position="85"/>
        <end position="102"/>
    </location>
</feature>